<evidence type="ECO:0000313" key="5">
    <source>
        <dbReference type="Proteomes" id="UP000241074"/>
    </source>
</evidence>
<accession>A0A2P1PMQ8</accession>
<dbReference type="Gene3D" id="3.40.250.10">
    <property type="entry name" value="Rhodanese-like domain"/>
    <property type="match status" value="2"/>
</dbReference>
<dbReference type="PROSITE" id="PS50206">
    <property type="entry name" value="RHODANESE_3"/>
    <property type="match status" value="2"/>
</dbReference>
<keyword evidence="5" id="KW-1185">Reference proteome</keyword>
<proteinExistence type="predicted"/>
<dbReference type="InterPro" id="IPR036873">
    <property type="entry name" value="Rhodanese-like_dom_sf"/>
</dbReference>
<evidence type="ECO:0000259" key="3">
    <source>
        <dbReference type="PROSITE" id="PS50206"/>
    </source>
</evidence>
<dbReference type="Proteomes" id="UP000241074">
    <property type="component" value="Chromosome"/>
</dbReference>
<protein>
    <submittedName>
        <fullName evidence="4">Sulfurtransferase</fullName>
    </submittedName>
</protein>
<dbReference type="AlphaFoldDB" id="A0A2P1PMQ8"/>
<dbReference type="PANTHER" id="PTHR11364">
    <property type="entry name" value="THIOSULFATE SULFERTANSFERASE"/>
    <property type="match status" value="1"/>
</dbReference>
<gene>
    <name evidence="4" type="ORF">C7S18_02500</name>
</gene>
<keyword evidence="2" id="KW-0677">Repeat</keyword>
<dbReference type="GO" id="GO:0004792">
    <property type="term" value="F:thiosulfate-cyanide sulfurtransferase activity"/>
    <property type="evidence" value="ECO:0007669"/>
    <property type="project" value="TreeGrafter"/>
</dbReference>
<dbReference type="EMBL" id="CP027860">
    <property type="protein sequence ID" value="AVP96131.1"/>
    <property type="molecule type" value="Genomic_DNA"/>
</dbReference>
<organism evidence="4 5">
    <name type="scientific">Ahniella affigens</name>
    <dbReference type="NCBI Taxonomy" id="2021234"/>
    <lineage>
        <taxon>Bacteria</taxon>
        <taxon>Pseudomonadati</taxon>
        <taxon>Pseudomonadota</taxon>
        <taxon>Gammaproteobacteria</taxon>
        <taxon>Lysobacterales</taxon>
        <taxon>Rhodanobacteraceae</taxon>
        <taxon>Ahniella</taxon>
    </lineage>
</organism>
<dbReference type="KEGG" id="xba:C7S18_02500"/>
<feature type="domain" description="Rhodanese" evidence="3">
    <location>
        <begin position="169"/>
        <end position="282"/>
    </location>
</feature>
<dbReference type="Pfam" id="PF00581">
    <property type="entry name" value="Rhodanese"/>
    <property type="match status" value="2"/>
</dbReference>
<evidence type="ECO:0000313" key="4">
    <source>
        <dbReference type="EMBL" id="AVP96131.1"/>
    </source>
</evidence>
<reference evidence="4 5" key="1">
    <citation type="submission" date="2018-03" db="EMBL/GenBank/DDBJ databases">
        <title>Ahniella affigens gen. nov., sp. nov., a gammaproteobacterium isolated from sandy soil near a stream.</title>
        <authorList>
            <person name="Ko Y."/>
            <person name="Kim J.-H."/>
        </authorList>
    </citation>
    <scope>NUCLEOTIDE SEQUENCE [LARGE SCALE GENOMIC DNA]</scope>
    <source>
        <strain evidence="4 5">D13</strain>
    </source>
</reference>
<name>A0A2P1PMQ8_9GAMM</name>
<dbReference type="OrthoDB" id="9781034at2"/>
<dbReference type="CDD" id="cd01448">
    <property type="entry name" value="TST_Repeat_1"/>
    <property type="match status" value="1"/>
</dbReference>
<dbReference type="CDD" id="cd01449">
    <property type="entry name" value="TST_Repeat_2"/>
    <property type="match status" value="1"/>
</dbReference>
<dbReference type="InterPro" id="IPR045078">
    <property type="entry name" value="TST/MPST-like"/>
</dbReference>
<dbReference type="PANTHER" id="PTHR11364:SF27">
    <property type="entry name" value="SULFURTRANSFERASE"/>
    <property type="match status" value="1"/>
</dbReference>
<evidence type="ECO:0000256" key="2">
    <source>
        <dbReference type="ARBA" id="ARBA00022737"/>
    </source>
</evidence>
<dbReference type="RefSeq" id="WP_106890060.1">
    <property type="nucleotide sequence ID" value="NZ_CP027860.1"/>
</dbReference>
<dbReference type="SMART" id="SM00450">
    <property type="entry name" value="RHOD"/>
    <property type="match status" value="2"/>
</dbReference>
<dbReference type="SUPFAM" id="SSF52821">
    <property type="entry name" value="Rhodanese/Cell cycle control phosphatase"/>
    <property type="match status" value="2"/>
</dbReference>
<dbReference type="InterPro" id="IPR001763">
    <property type="entry name" value="Rhodanese-like_dom"/>
</dbReference>
<keyword evidence="1 4" id="KW-0808">Transferase</keyword>
<reference evidence="4 5" key="2">
    <citation type="submission" date="2018-03" db="EMBL/GenBank/DDBJ databases">
        <authorList>
            <person name="Keele B.F."/>
        </authorList>
    </citation>
    <scope>NUCLEOTIDE SEQUENCE [LARGE SCALE GENOMIC DNA]</scope>
    <source>
        <strain evidence="4 5">D13</strain>
    </source>
</reference>
<sequence length="285" mass="31025">MDLNTETLIDVTALKPLLGQTDLLLVDCRFDLMQPDAGRQAFEQLHLAGAVYADVNQDLSDQSLTGLGRHPLPTPAHFAETLSRLGFRPEQAVVVYDQGNGAYAARLWWMLRWIGHRQVAVLNGGFQAAQKAGLPMTSGAVSVVPSQVLDLRGTTSSVLDYLALDQARQDPSWLLIDARGAERYRGDVEPIDPVAGHIPGAINRPFTQNLDSEQRFLPPAELRMQFQTLLGARSAEQVVHQCGSGITACHNLLAMTHAGLVGSKLFAPSWSGWISDPSRPISRGD</sequence>
<feature type="domain" description="Rhodanese" evidence="3">
    <location>
        <begin position="19"/>
        <end position="138"/>
    </location>
</feature>
<evidence type="ECO:0000256" key="1">
    <source>
        <dbReference type="ARBA" id="ARBA00022679"/>
    </source>
</evidence>